<comment type="caution">
    <text evidence="1">The sequence shown here is derived from an EMBL/GenBank/DDBJ whole genome shotgun (WGS) entry which is preliminary data.</text>
</comment>
<proteinExistence type="predicted"/>
<gene>
    <name evidence="1" type="ORF">SDC9_94392</name>
</gene>
<protein>
    <submittedName>
        <fullName evidence="1">Uncharacterized protein</fullName>
    </submittedName>
</protein>
<accession>A0A645A3B8</accession>
<sequence>MDAILPDPGGIVAFLVLVDRDVLEGYGKQIGEDARYGNTPDFPSPALGEDWEYAEFSGETTESGGKYVVMGLEICYHGVVSSFLLVFCSENSIQHLGAYIYIKQAIIAFL</sequence>
<name>A0A645A3B8_9ZZZZ</name>
<organism evidence="1">
    <name type="scientific">bioreactor metagenome</name>
    <dbReference type="NCBI Taxonomy" id="1076179"/>
    <lineage>
        <taxon>unclassified sequences</taxon>
        <taxon>metagenomes</taxon>
        <taxon>ecological metagenomes</taxon>
    </lineage>
</organism>
<evidence type="ECO:0000313" key="1">
    <source>
        <dbReference type="EMBL" id="MPM47680.1"/>
    </source>
</evidence>
<dbReference type="EMBL" id="VSSQ01011774">
    <property type="protein sequence ID" value="MPM47680.1"/>
    <property type="molecule type" value="Genomic_DNA"/>
</dbReference>
<reference evidence="1" key="1">
    <citation type="submission" date="2019-08" db="EMBL/GenBank/DDBJ databases">
        <authorList>
            <person name="Kucharzyk K."/>
            <person name="Murdoch R.W."/>
            <person name="Higgins S."/>
            <person name="Loffler F."/>
        </authorList>
    </citation>
    <scope>NUCLEOTIDE SEQUENCE</scope>
</reference>
<dbReference type="AlphaFoldDB" id="A0A645A3B8"/>